<comment type="caution">
    <text evidence="1">The sequence shown here is derived from an EMBL/GenBank/DDBJ whole genome shotgun (WGS) entry which is preliminary data.</text>
</comment>
<dbReference type="RefSeq" id="WP_245659320.1">
    <property type="nucleotide sequence ID" value="NZ_JBHSPX010000002.1"/>
</dbReference>
<dbReference type="Proteomes" id="UP001596139">
    <property type="component" value="Unassembled WGS sequence"/>
</dbReference>
<reference evidence="2" key="1">
    <citation type="journal article" date="2019" name="Int. J. Syst. Evol. Microbiol.">
        <title>The Global Catalogue of Microorganisms (GCM) 10K type strain sequencing project: providing services to taxonomists for standard genome sequencing and annotation.</title>
        <authorList>
            <consortium name="The Broad Institute Genomics Platform"/>
            <consortium name="The Broad Institute Genome Sequencing Center for Infectious Disease"/>
            <person name="Wu L."/>
            <person name="Ma J."/>
        </authorList>
    </citation>
    <scope>NUCLEOTIDE SEQUENCE [LARGE SCALE GENOMIC DNA]</scope>
    <source>
        <strain evidence="2">CGMCC 1.15180</strain>
    </source>
</reference>
<keyword evidence="2" id="KW-1185">Reference proteome</keyword>
<sequence>MQFHPELTPGVLRAWFDGDDTGVAESLGADPDALVKEVRAALPEARERAYALVDAFLGRVATAG</sequence>
<accession>A0ABW1MF97</accession>
<name>A0ABW1MF97_9ACTN</name>
<proteinExistence type="predicted"/>
<evidence type="ECO:0000313" key="1">
    <source>
        <dbReference type="EMBL" id="MFC6061982.1"/>
    </source>
</evidence>
<gene>
    <name evidence="1" type="ORF">ACFP4F_05430</name>
</gene>
<organism evidence="1 2">
    <name type="scientific">Streptomyces ochraceiscleroticus</name>
    <dbReference type="NCBI Taxonomy" id="47761"/>
    <lineage>
        <taxon>Bacteria</taxon>
        <taxon>Bacillati</taxon>
        <taxon>Actinomycetota</taxon>
        <taxon>Actinomycetes</taxon>
        <taxon>Kitasatosporales</taxon>
        <taxon>Streptomycetaceae</taxon>
        <taxon>Streptomyces</taxon>
    </lineage>
</organism>
<dbReference type="EMBL" id="JBHSPX010000002">
    <property type="protein sequence ID" value="MFC6061982.1"/>
    <property type="molecule type" value="Genomic_DNA"/>
</dbReference>
<evidence type="ECO:0000313" key="2">
    <source>
        <dbReference type="Proteomes" id="UP001596139"/>
    </source>
</evidence>
<evidence type="ECO:0008006" key="3">
    <source>
        <dbReference type="Google" id="ProtNLM"/>
    </source>
</evidence>
<protein>
    <recommendedName>
        <fullName evidence="3">Glutamine amidotransferase domain-containing protein</fullName>
    </recommendedName>
</protein>